<evidence type="ECO:0000259" key="1">
    <source>
        <dbReference type="Pfam" id="PF07035"/>
    </source>
</evidence>
<dbReference type="Pfam" id="PF21029">
    <property type="entry name" value="RMC1_N"/>
    <property type="match status" value="1"/>
</dbReference>
<dbReference type="Gene3D" id="2.130.10.10">
    <property type="entry name" value="YVTN repeat-like/Quinoprotein amine dehydrogenase"/>
    <property type="match status" value="1"/>
</dbReference>
<dbReference type="Pfam" id="PF07035">
    <property type="entry name" value="RMC1_C"/>
    <property type="match status" value="1"/>
</dbReference>
<dbReference type="SUPFAM" id="SSF50978">
    <property type="entry name" value="WD40 repeat-like"/>
    <property type="match status" value="1"/>
</dbReference>
<proteinExistence type="predicted"/>
<evidence type="ECO:0000313" key="3">
    <source>
        <dbReference type="EMBL" id="KDR20306.1"/>
    </source>
</evidence>
<dbReference type="GO" id="GO:0010506">
    <property type="term" value="P:regulation of autophagy"/>
    <property type="evidence" value="ECO:0007669"/>
    <property type="project" value="InterPro"/>
</dbReference>
<feature type="domain" description="Regulator of MON1-CCZ1 complex N-terminal" evidence="2">
    <location>
        <begin position="29"/>
        <end position="150"/>
    </location>
</feature>
<sequence>MAEDISDDYYLELSATPVRFESVSKVTNVFFDDSNKQVFAVRSGGVTGVIVKGPTDQITTSFRMEDKGPVLSIKFSPDQHVLAIQRTKTSVEFVNFTTDGEGLDSVEYSQSCKGKNTVILGFVWTHNNEIVFVTDHGVELFQVVPEKHCLKALKSHSLSVNWFVFCPQNCLLLLSSGTLGNQMQPLYFKPGNIIKLTKFEIELGVVPKPAKLCLLERDVTLATLYGSPSIVVLRHQPRGVTGQGAEIVIYTIQKMLTAKMSHILRLDMSGRFAINVIDNLIVVHHQASKTSMLFDINMAGESDGFVTYHQPIVGMQPIKPFSLRLPMATGSQMLGEPAHISCELYSPNWVVFQPNIVIDAKIGCLWYVGLRLHPLVNLIQDKCLLVDFLLQRKDSKPVIIQVLQKILEPSEKNLSHIVAIAELFDHLNDVYRSFLEVEMQSQMGTPASSGLSVSPARPSAPVLPKAPVVIDQSDMYTNVFSRFADRHTKDGDVVGGGKFVVWVLLEYIRSLTDFHIPVQHYLHELVINSLVQHKAYYQLHQLLQYHVVSDSKPLACLLLSLENLYPAAHQLALDMLKRLSTANEEIIEVLLSKQQILPALRFVRSVGVVDQVSARKFLEAAKSMGDSAIFYAVFKFFEQRNQRLKGSTAFSKGEHCETYVQYYQTLFNNNDNNAACNILEN</sequence>
<dbReference type="InterPro" id="IPR009755">
    <property type="entry name" value="RMC1_C"/>
</dbReference>
<dbReference type="InParanoid" id="A0A067RIM8"/>
<dbReference type="STRING" id="136037.A0A067RIM8"/>
<accession>A0A067RIM8</accession>
<dbReference type="GO" id="GO:0031902">
    <property type="term" value="C:late endosome membrane"/>
    <property type="evidence" value="ECO:0007669"/>
    <property type="project" value="TreeGrafter"/>
</dbReference>
<dbReference type="EMBL" id="KK852609">
    <property type="protein sequence ID" value="KDR20306.1"/>
    <property type="molecule type" value="Genomic_DNA"/>
</dbReference>
<dbReference type="GO" id="GO:0005765">
    <property type="term" value="C:lysosomal membrane"/>
    <property type="evidence" value="ECO:0007669"/>
    <property type="project" value="TreeGrafter"/>
</dbReference>
<dbReference type="FunCoup" id="A0A067RIM8">
    <property type="interactions" value="1082"/>
</dbReference>
<dbReference type="InterPro" id="IPR036322">
    <property type="entry name" value="WD40_repeat_dom_sf"/>
</dbReference>
<dbReference type="PANTHER" id="PTHR12897:SF4">
    <property type="entry name" value="REGULATOR OF MON1-CCZ1 COMPLEX"/>
    <property type="match status" value="1"/>
</dbReference>
<keyword evidence="4" id="KW-1185">Reference proteome</keyword>
<dbReference type="OrthoDB" id="26384at2759"/>
<gene>
    <name evidence="3" type="ORF">L798_05195</name>
</gene>
<feature type="domain" description="Mic1" evidence="1">
    <location>
        <begin position="392"/>
        <end position="652"/>
    </location>
</feature>
<name>A0A067RIM8_ZOONE</name>
<organism evidence="3 4">
    <name type="scientific">Zootermopsis nevadensis</name>
    <name type="common">Dampwood termite</name>
    <dbReference type="NCBI Taxonomy" id="136037"/>
    <lineage>
        <taxon>Eukaryota</taxon>
        <taxon>Metazoa</taxon>
        <taxon>Ecdysozoa</taxon>
        <taxon>Arthropoda</taxon>
        <taxon>Hexapoda</taxon>
        <taxon>Insecta</taxon>
        <taxon>Pterygota</taxon>
        <taxon>Neoptera</taxon>
        <taxon>Polyneoptera</taxon>
        <taxon>Dictyoptera</taxon>
        <taxon>Blattodea</taxon>
        <taxon>Blattoidea</taxon>
        <taxon>Termitoidae</taxon>
        <taxon>Termopsidae</taxon>
        <taxon>Zootermopsis</taxon>
    </lineage>
</organism>
<evidence type="ECO:0000259" key="2">
    <source>
        <dbReference type="Pfam" id="PF21029"/>
    </source>
</evidence>
<dbReference type="eggNOG" id="KOG2377">
    <property type="taxonomic scope" value="Eukaryota"/>
</dbReference>
<dbReference type="InterPro" id="IPR040371">
    <property type="entry name" value="RMC1"/>
</dbReference>
<dbReference type="InterPro" id="IPR015943">
    <property type="entry name" value="WD40/YVTN_repeat-like_dom_sf"/>
</dbReference>
<protein>
    <submittedName>
        <fullName evidence="3">Uncharacterized protein</fullName>
    </submittedName>
</protein>
<dbReference type="Proteomes" id="UP000027135">
    <property type="component" value="Unassembled WGS sequence"/>
</dbReference>
<evidence type="ECO:0000313" key="4">
    <source>
        <dbReference type="Proteomes" id="UP000027135"/>
    </source>
</evidence>
<dbReference type="GO" id="GO:0035658">
    <property type="term" value="C:Mon1-Ccz1 complex"/>
    <property type="evidence" value="ECO:0007669"/>
    <property type="project" value="InterPro"/>
</dbReference>
<dbReference type="InterPro" id="IPR049040">
    <property type="entry name" value="RMC1_N"/>
</dbReference>
<dbReference type="PANTHER" id="PTHR12897">
    <property type="entry name" value="COLON CANCER-ASSOCIATED PROTEIN MIC1"/>
    <property type="match status" value="1"/>
</dbReference>
<reference evidence="3 4" key="1">
    <citation type="journal article" date="2014" name="Nat. Commun.">
        <title>Molecular traces of alternative social organization in a termite genome.</title>
        <authorList>
            <person name="Terrapon N."/>
            <person name="Li C."/>
            <person name="Robertson H.M."/>
            <person name="Ji L."/>
            <person name="Meng X."/>
            <person name="Booth W."/>
            <person name="Chen Z."/>
            <person name="Childers C.P."/>
            <person name="Glastad K.M."/>
            <person name="Gokhale K."/>
            <person name="Gowin J."/>
            <person name="Gronenberg W."/>
            <person name="Hermansen R.A."/>
            <person name="Hu H."/>
            <person name="Hunt B.G."/>
            <person name="Huylmans A.K."/>
            <person name="Khalil S.M."/>
            <person name="Mitchell R.D."/>
            <person name="Munoz-Torres M.C."/>
            <person name="Mustard J.A."/>
            <person name="Pan H."/>
            <person name="Reese J.T."/>
            <person name="Scharf M.E."/>
            <person name="Sun F."/>
            <person name="Vogel H."/>
            <person name="Xiao J."/>
            <person name="Yang W."/>
            <person name="Yang Z."/>
            <person name="Yang Z."/>
            <person name="Zhou J."/>
            <person name="Zhu J."/>
            <person name="Brent C.S."/>
            <person name="Elsik C.G."/>
            <person name="Goodisman M.A."/>
            <person name="Liberles D.A."/>
            <person name="Roe R.M."/>
            <person name="Vargo E.L."/>
            <person name="Vilcinskas A."/>
            <person name="Wang J."/>
            <person name="Bornberg-Bauer E."/>
            <person name="Korb J."/>
            <person name="Zhang G."/>
            <person name="Liebig J."/>
        </authorList>
    </citation>
    <scope>NUCLEOTIDE SEQUENCE [LARGE SCALE GENOMIC DNA]</scope>
    <source>
        <tissue evidence="3">Whole organism</tissue>
    </source>
</reference>
<dbReference type="OMA" id="VWVHNRE"/>
<dbReference type="AlphaFoldDB" id="A0A067RIM8"/>